<dbReference type="Proteomes" id="UP000324996">
    <property type="component" value="Unassembled WGS sequence"/>
</dbReference>
<keyword evidence="1" id="KW-1133">Transmembrane helix</keyword>
<dbReference type="PANTHER" id="PTHR34219:SF3">
    <property type="entry name" value="BLL7967 PROTEIN"/>
    <property type="match status" value="1"/>
</dbReference>
<proteinExistence type="predicted"/>
<keyword evidence="3" id="KW-1185">Reference proteome</keyword>
<feature type="transmembrane region" description="Helical" evidence="1">
    <location>
        <begin position="144"/>
        <end position="169"/>
    </location>
</feature>
<reference evidence="2 3" key="1">
    <citation type="submission" date="2019-09" db="EMBL/GenBank/DDBJ databases">
        <title>NBRP : Genome information of microbial organism related human and environment.</title>
        <authorList>
            <person name="Hattori M."/>
            <person name="Oshima K."/>
            <person name="Inaba H."/>
            <person name="Suda W."/>
            <person name="Sakamoto M."/>
            <person name="Iino T."/>
            <person name="Kitahara M."/>
            <person name="Oshida Y."/>
            <person name="Iida T."/>
            <person name="Kudo T."/>
            <person name="Itoh T."/>
            <person name="Ohkuma M."/>
        </authorList>
    </citation>
    <scope>NUCLEOTIDE SEQUENCE [LARGE SCALE GENOMIC DNA]</scope>
    <source>
        <strain evidence="2 3">Q-1</strain>
    </source>
</reference>
<feature type="transmembrane region" description="Helical" evidence="1">
    <location>
        <begin position="190"/>
        <end position="219"/>
    </location>
</feature>
<evidence type="ECO:0000313" key="3">
    <source>
        <dbReference type="Proteomes" id="UP000324996"/>
    </source>
</evidence>
<feature type="transmembrane region" description="Helical" evidence="1">
    <location>
        <begin position="336"/>
        <end position="357"/>
    </location>
</feature>
<dbReference type="InterPro" id="IPR005625">
    <property type="entry name" value="PepSY-ass_TM"/>
</dbReference>
<name>A0A5A7N458_9PROT</name>
<dbReference type="PANTHER" id="PTHR34219">
    <property type="entry name" value="IRON-REGULATED INNER MEMBRANE PROTEIN-RELATED"/>
    <property type="match status" value="1"/>
</dbReference>
<dbReference type="Pfam" id="PF03929">
    <property type="entry name" value="PepSY_TM"/>
    <property type="match status" value="1"/>
</dbReference>
<dbReference type="RefSeq" id="WP_313978531.1">
    <property type="nucleotide sequence ID" value="NZ_BKCN01000002.1"/>
</dbReference>
<sequence length="496" mass="55085">MSANMIKRMAWVHKWTSLICTIFLLMLCLTGLPLIFHDEIDDALNPSHWVPAHPDGAMLELDRILEIALQHRPDDVPIFMSFDTDRPVVNVTTGARPDVAATAMHFASFDRTSGDLVPPPDNGAAIMDFLLQIHTDLFLGLPGMLFLGAMGLIFLAAILSGILLYAPFMRKLDFGTVRASRSPRLKWLDYHNLLGVMTAAWVLVVGGTGVINTLAIPIIDFWKHTELADLIEPHGAPPSPVALHSLDDAMAKAKAAVSDMVLQFVAFPGASFSTDHHYAIYFHGKTPLTRQMTIPALIDARDGRFAGLRPMPWYVKTLALSQPLHFGDYGGLPLKIIWAVLDLITIIVLGSGLYLWLGKGGQRMDPAMELYGRGRNERSAIPHEQTQKAAKNTEDSSDLFCPQPRRADLGAFGGWFLRWAGRPRRWIPPNGPFMGPALSAAMKPFPAGHRVCRGREQRITDKHKSRECEDFFLMRGIVQSVKGPIRSDPYREIGFE</sequence>
<organism evidence="2 3">
    <name type="scientific">Iodidimonas nitroreducens</name>
    <dbReference type="NCBI Taxonomy" id="1236968"/>
    <lineage>
        <taxon>Bacteria</taxon>
        <taxon>Pseudomonadati</taxon>
        <taxon>Pseudomonadota</taxon>
        <taxon>Alphaproteobacteria</taxon>
        <taxon>Iodidimonadales</taxon>
        <taxon>Iodidimonadaceae</taxon>
        <taxon>Iodidimonas</taxon>
    </lineage>
</organism>
<dbReference type="EMBL" id="BKCN01000002">
    <property type="protein sequence ID" value="GER02787.1"/>
    <property type="molecule type" value="Genomic_DNA"/>
</dbReference>
<evidence type="ECO:0008006" key="4">
    <source>
        <dbReference type="Google" id="ProtNLM"/>
    </source>
</evidence>
<keyword evidence="1" id="KW-0812">Transmembrane</keyword>
<gene>
    <name evidence="2" type="ORF">JCM17846_04690</name>
</gene>
<accession>A0A5A7N458</accession>
<keyword evidence="1" id="KW-0472">Membrane</keyword>
<protein>
    <recommendedName>
        <fullName evidence="4">Peptidase</fullName>
    </recommendedName>
</protein>
<dbReference type="AlphaFoldDB" id="A0A5A7N458"/>
<comment type="caution">
    <text evidence="2">The sequence shown here is derived from an EMBL/GenBank/DDBJ whole genome shotgun (WGS) entry which is preliminary data.</text>
</comment>
<evidence type="ECO:0000313" key="2">
    <source>
        <dbReference type="EMBL" id="GER02787.1"/>
    </source>
</evidence>
<evidence type="ECO:0000256" key="1">
    <source>
        <dbReference type="SAM" id="Phobius"/>
    </source>
</evidence>